<dbReference type="InParanoid" id="A0A0G4GI27"/>
<feature type="compositionally biased region" description="Polar residues" evidence="1">
    <location>
        <begin position="144"/>
        <end position="168"/>
    </location>
</feature>
<dbReference type="Proteomes" id="UP000041254">
    <property type="component" value="Unassembled WGS sequence"/>
</dbReference>
<evidence type="ECO:0000313" key="3">
    <source>
        <dbReference type="Proteomes" id="UP000041254"/>
    </source>
</evidence>
<name>A0A0G4GI27_VITBC</name>
<protein>
    <submittedName>
        <fullName evidence="2">Uncharacterized protein</fullName>
    </submittedName>
</protein>
<feature type="region of interest" description="Disordered" evidence="1">
    <location>
        <begin position="123"/>
        <end position="168"/>
    </location>
</feature>
<evidence type="ECO:0000313" key="2">
    <source>
        <dbReference type="EMBL" id="CEM29408.1"/>
    </source>
</evidence>
<evidence type="ECO:0000256" key="1">
    <source>
        <dbReference type="SAM" id="MobiDB-lite"/>
    </source>
</evidence>
<keyword evidence="3" id="KW-1185">Reference proteome</keyword>
<sequence>MDRQCRGRNDTERQRKAHKKATLTARDGARLTAETSQQTGRWITRPIGIADLCVVALVCSDFPPDVHTSARCVPSMLLPRKRHQRNAFLDPHRTQPPPSQPVWQRHLSPADRHSQLGAACLAVRPSGSNDPAAPHRAAPPPSTRQPFTSRHTSPSTAAPMPTVTSGRA</sequence>
<feature type="region of interest" description="Disordered" evidence="1">
    <location>
        <begin position="88"/>
        <end position="110"/>
    </location>
</feature>
<feature type="compositionally biased region" description="Basic and acidic residues" evidence="1">
    <location>
        <begin position="1"/>
        <end position="14"/>
    </location>
</feature>
<accession>A0A0G4GI27</accession>
<dbReference type="VEuPathDB" id="CryptoDB:Vbra_229"/>
<reference evidence="2 3" key="1">
    <citation type="submission" date="2014-11" db="EMBL/GenBank/DDBJ databases">
        <authorList>
            <person name="Zhu J."/>
            <person name="Qi W."/>
            <person name="Song R."/>
        </authorList>
    </citation>
    <scope>NUCLEOTIDE SEQUENCE [LARGE SCALE GENOMIC DNA]</scope>
</reference>
<organism evidence="2 3">
    <name type="scientific">Vitrella brassicaformis (strain CCMP3155)</name>
    <dbReference type="NCBI Taxonomy" id="1169540"/>
    <lineage>
        <taxon>Eukaryota</taxon>
        <taxon>Sar</taxon>
        <taxon>Alveolata</taxon>
        <taxon>Colpodellida</taxon>
        <taxon>Vitrellaceae</taxon>
        <taxon>Vitrella</taxon>
    </lineage>
</organism>
<feature type="region of interest" description="Disordered" evidence="1">
    <location>
        <begin position="1"/>
        <end position="23"/>
    </location>
</feature>
<dbReference type="EMBL" id="CDMY01000676">
    <property type="protein sequence ID" value="CEM29408.1"/>
    <property type="molecule type" value="Genomic_DNA"/>
</dbReference>
<proteinExistence type="predicted"/>
<gene>
    <name evidence="2" type="ORF">Vbra_229</name>
</gene>
<dbReference type="AlphaFoldDB" id="A0A0G4GI27"/>